<keyword evidence="2" id="KW-0560">Oxidoreductase</keyword>
<gene>
    <name evidence="5" type="ORF">brsh051_07680</name>
</gene>
<dbReference type="NCBIfam" id="NF006073">
    <property type="entry name" value="PRK08219.1"/>
    <property type="match status" value="1"/>
</dbReference>
<dbReference type="SUPFAM" id="SSF51735">
    <property type="entry name" value="NAD(P)-binding Rossmann-fold domains"/>
    <property type="match status" value="1"/>
</dbReference>
<reference evidence="5" key="1">
    <citation type="journal article" date="2024" name="Int. J. Syst. Evol. Microbiol.">
        <title>Brooklawnia propionicigenes sp. nov., a facultatively anaerobic, propionate-producing bacterium isolated from a methanogenic reactor treating waste from cattle farms.</title>
        <authorList>
            <person name="Akita Y."/>
            <person name="Ueki A."/>
            <person name="Tonouchi A."/>
            <person name="Sugawara Y."/>
            <person name="Honma S."/>
            <person name="Kaku N."/>
            <person name="Ueki K."/>
        </authorList>
    </citation>
    <scope>NUCLEOTIDE SEQUENCE</scope>
    <source>
        <strain evidence="5">SH051</strain>
    </source>
</reference>
<dbReference type="Gene3D" id="3.40.50.720">
    <property type="entry name" value="NAD(P)-binding Rossmann-like Domain"/>
    <property type="match status" value="1"/>
</dbReference>
<protein>
    <submittedName>
        <fullName evidence="5">SDR family oxidoreductase</fullName>
    </submittedName>
</protein>
<evidence type="ECO:0000256" key="2">
    <source>
        <dbReference type="ARBA" id="ARBA00023002"/>
    </source>
</evidence>
<name>A0AAN0K682_9ACTN</name>
<feature type="domain" description="Ketoreductase" evidence="4">
    <location>
        <begin position="1"/>
        <end position="171"/>
    </location>
</feature>
<dbReference type="SMART" id="SM00822">
    <property type="entry name" value="PKS_KR"/>
    <property type="match status" value="1"/>
</dbReference>
<evidence type="ECO:0000256" key="3">
    <source>
        <dbReference type="RuleBase" id="RU000363"/>
    </source>
</evidence>
<dbReference type="PANTHER" id="PTHR44196:SF1">
    <property type="entry name" value="DEHYDROGENASE_REDUCTASE SDR FAMILY MEMBER 7B"/>
    <property type="match status" value="1"/>
</dbReference>
<evidence type="ECO:0000313" key="5">
    <source>
        <dbReference type="EMBL" id="BEH01487.1"/>
    </source>
</evidence>
<comment type="similarity">
    <text evidence="1 3">Belongs to the short-chain dehydrogenases/reductases (SDR) family.</text>
</comment>
<organism evidence="5 6">
    <name type="scientific">Brooklawnia propionicigenes</name>
    <dbReference type="NCBI Taxonomy" id="3041175"/>
    <lineage>
        <taxon>Bacteria</taxon>
        <taxon>Bacillati</taxon>
        <taxon>Actinomycetota</taxon>
        <taxon>Actinomycetes</taxon>
        <taxon>Propionibacteriales</taxon>
        <taxon>Propionibacteriaceae</taxon>
        <taxon>Brooklawnia</taxon>
    </lineage>
</organism>
<evidence type="ECO:0000256" key="1">
    <source>
        <dbReference type="ARBA" id="ARBA00006484"/>
    </source>
</evidence>
<keyword evidence="6" id="KW-1185">Reference proteome</keyword>
<evidence type="ECO:0000313" key="6">
    <source>
        <dbReference type="Proteomes" id="UP001431656"/>
    </source>
</evidence>
<dbReference type="Pfam" id="PF00106">
    <property type="entry name" value="adh_short"/>
    <property type="match status" value="1"/>
</dbReference>
<dbReference type="InterPro" id="IPR057326">
    <property type="entry name" value="KR_dom"/>
</dbReference>
<accession>A0AAN0K682</accession>
<dbReference type="PRINTS" id="PR00080">
    <property type="entry name" value="SDRFAMILY"/>
</dbReference>
<dbReference type="KEGG" id="broo:brsh051_07680"/>
<dbReference type="PRINTS" id="PR00081">
    <property type="entry name" value="GDHRDH"/>
</dbReference>
<dbReference type="GO" id="GO:0016020">
    <property type="term" value="C:membrane"/>
    <property type="evidence" value="ECO:0007669"/>
    <property type="project" value="TreeGrafter"/>
</dbReference>
<dbReference type="EMBL" id="AP028056">
    <property type="protein sequence ID" value="BEH01487.1"/>
    <property type="molecule type" value="Genomic_DNA"/>
</dbReference>
<dbReference type="InterPro" id="IPR020904">
    <property type="entry name" value="Sc_DH/Rdtase_CS"/>
</dbReference>
<evidence type="ECO:0000259" key="4">
    <source>
        <dbReference type="SMART" id="SM00822"/>
    </source>
</evidence>
<dbReference type="GO" id="GO:0016491">
    <property type="term" value="F:oxidoreductase activity"/>
    <property type="evidence" value="ECO:0007669"/>
    <property type="project" value="UniProtKB-KW"/>
</dbReference>
<dbReference type="PROSITE" id="PS00061">
    <property type="entry name" value="ADH_SHORT"/>
    <property type="match status" value="1"/>
</dbReference>
<sequence>MITGASRGIGRAVADALASDWRVLVGGTRIETVQPVVDLLPDAAPFVADLTDPMAVANAAAELDSLDAVVHSAGICEGGTIAQTSRQTWSRQFELNVVAVADLTRLLLPLLRASHGQVVTINSGAGFHAGAGNGSYSASKFALRAFTDALREEERGRLRVASIHPGRVDTDMQVALQARAGRPYTPEAYLRPESVAAAVKLALDATEDAVIESVAVRPSGLQ</sequence>
<proteinExistence type="inferred from homology"/>
<dbReference type="AlphaFoldDB" id="A0AAN0K682"/>
<dbReference type="InterPro" id="IPR036291">
    <property type="entry name" value="NAD(P)-bd_dom_sf"/>
</dbReference>
<dbReference type="Proteomes" id="UP001431656">
    <property type="component" value="Chromosome"/>
</dbReference>
<dbReference type="PANTHER" id="PTHR44196">
    <property type="entry name" value="DEHYDROGENASE/REDUCTASE SDR FAMILY MEMBER 7B"/>
    <property type="match status" value="1"/>
</dbReference>
<dbReference type="InterPro" id="IPR002347">
    <property type="entry name" value="SDR_fam"/>
</dbReference>